<sequence>MSASAQPGAPAIGIDVGGTKIAGALVAPDGQIIHRERVETPAEATEQIVAAVADLVARLRERSDAPVEGIGLAVAAMLDPAAGHIWFAPNLPWRDIDLGAMVAERVGEPVVIENDANAAAWGEYRHGAGVDHDDMVLFTVGTGVGGGCIVDDRLLHGAFGIGGELGHVILDPDGPRCGCGNKGCLEVFASGSALVRAARDLVTSASPLGEALRERCGGDPDRLEGADVTELAQGGDLASTELLEELGTRLGHGIASVCAVLDPRIVVVGGGVSAAGELLLGPARQAFARHLIGRGHRPTPDLVLARLGNDAGVVGAAALAREHRAAGRGEG</sequence>
<evidence type="ECO:0000256" key="4">
    <source>
        <dbReference type="ARBA" id="ARBA00022741"/>
    </source>
</evidence>
<evidence type="ECO:0000256" key="1">
    <source>
        <dbReference type="ARBA" id="ARBA00006479"/>
    </source>
</evidence>
<keyword evidence="9" id="KW-1185">Reference proteome</keyword>
<comment type="similarity">
    <text evidence="1">Belongs to the ROK (NagC/XylR) family.</text>
</comment>
<dbReference type="GO" id="GO:0005737">
    <property type="term" value="C:cytoplasm"/>
    <property type="evidence" value="ECO:0007669"/>
    <property type="project" value="InterPro"/>
</dbReference>
<dbReference type="RefSeq" id="WP_179463170.1">
    <property type="nucleotide sequence ID" value="NZ_JACBZX010000001.1"/>
</dbReference>
<keyword evidence="5 8" id="KW-0418">Kinase</keyword>
<dbReference type="PANTHER" id="PTHR18964">
    <property type="entry name" value="ROK (REPRESSOR, ORF, KINASE) FAMILY"/>
    <property type="match status" value="1"/>
</dbReference>
<dbReference type="GO" id="GO:0004340">
    <property type="term" value="F:glucokinase activity"/>
    <property type="evidence" value="ECO:0007669"/>
    <property type="project" value="InterPro"/>
</dbReference>
<dbReference type="Gene3D" id="3.30.420.40">
    <property type="match status" value="2"/>
</dbReference>
<keyword evidence="4" id="KW-0547">Nucleotide-binding</keyword>
<keyword evidence="6" id="KW-0067">ATP-binding</keyword>
<dbReference type="AlphaFoldDB" id="A0A852X8R7"/>
<dbReference type="Proteomes" id="UP000592181">
    <property type="component" value="Unassembled WGS sequence"/>
</dbReference>
<dbReference type="PANTHER" id="PTHR18964:SF173">
    <property type="entry name" value="GLUCOKINASE"/>
    <property type="match status" value="1"/>
</dbReference>
<dbReference type="GO" id="GO:0005524">
    <property type="term" value="F:ATP binding"/>
    <property type="evidence" value="ECO:0007669"/>
    <property type="project" value="UniProtKB-KW"/>
</dbReference>
<evidence type="ECO:0000313" key="8">
    <source>
        <dbReference type="EMBL" id="NYG37870.1"/>
    </source>
</evidence>
<dbReference type="GO" id="GO:0006096">
    <property type="term" value="P:glycolytic process"/>
    <property type="evidence" value="ECO:0007669"/>
    <property type="project" value="InterPro"/>
</dbReference>
<gene>
    <name evidence="8" type="ORF">BJY28_002339</name>
</gene>
<dbReference type="InterPro" id="IPR000600">
    <property type="entry name" value="ROK"/>
</dbReference>
<evidence type="ECO:0000256" key="3">
    <source>
        <dbReference type="ARBA" id="ARBA00022679"/>
    </source>
</evidence>
<evidence type="ECO:0000256" key="6">
    <source>
        <dbReference type="ARBA" id="ARBA00022840"/>
    </source>
</evidence>
<dbReference type="InterPro" id="IPR004654">
    <property type="entry name" value="ROK_glcA"/>
</dbReference>
<proteinExistence type="inferred from homology"/>
<dbReference type="InterPro" id="IPR043129">
    <property type="entry name" value="ATPase_NBD"/>
</dbReference>
<evidence type="ECO:0000256" key="7">
    <source>
        <dbReference type="ARBA" id="ARBA00032386"/>
    </source>
</evidence>
<comment type="caution">
    <text evidence="8">The sequence shown here is derived from an EMBL/GenBank/DDBJ whole genome shotgun (WGS) entry which is preliminary data.</text>
</comment>
<evidence type="ECO:0000256" key="5">
    <source>
        <dbReference type="ARBA" id="ARBA00022777"/>
    </source>
</evidence>
<protein>
    <recommendedName>
        <fullName evidence="2">Glucokinase</fullName>
    </recommendedName>
    <alternativeName>
        <fullName evidence="7">Glucose kinase</fullName>
    </alternativeName>
</protein>
<organism evidence="8 9">
    <name type="scientific">Janibacter alkaliphilus</name>
    <dbReference type="NCBI Taxonomy" id="1069963"/>
    <lineage>
        <taxon>Bacteria</taxon>
        <taxon>Bacillati</taxon>
        <taxon>Actinomycetota</taxon>
        <taxon>Actinomycetes</taxon>
        <taxon>Micrococcales</taxon>
        <taxon>Intrasporangiaceae</taxon>
        <taxon>Janibacter</taxon>
    </lineage>
</organism>
<evidence type="ECO:0000256" key="2">
    <source>
        <dbReference type="ARBA" id="ARBA00014701"/>
    </source>
</evidence>
<keyword evidence="3 8" id="KW-0808">Transferase</keyword>
<dbReference type="SUPFAM" id="SSF53067">
    <property type="entry name" value="Actin-like ATPase domain"/>
    <property type="match status" value="1"/>
</dbReference>
<dbReference type="NCBIfam" id="TIGR00744">
    <property type="entry name" value="ROK_glcA_fam"/>
    <property type="match status" value="1"/>
</dbReference>
<accession>A0A852X8R7</accession>
<evidence type="ECO:0000313" key="9">
    <source>
        <dbReference type="Proteomes" id="UP000592181"/>
    </source>
</evidence>
<dbReference type="Pfam" id="PF00480">
    <property type="entry name" value="ROK"/>
    <property type="match status" value="1"/>
</dbReference>
<reference evidence="8 9" key="1">
    <citation type="submission" date="2020-07" db="EMBL/GenBank/DDBJ databases">
        <title>Sequencing the genomes of 1000 actinobacteria strains.</title>
        <authorList>
            <person name="Klenk H.-P."/>
        </authorList>
    </citation>
    <scope>NUCLEOTIDE SEQUENCE [LARGE SCALE GENOMIC DNA]</scope>
    <source>
        <strain evidence="8 9">DSM 24723</strain>
    </source>
</reference>
<name>A0A852X8R7_9MICO</name>
<dbReference type="EMBL" id="JACBZX010000001">
    <property type="protein sequence ID" value="NYG37870.1"/>
    <property type="molecule type" value="Genomic_DNA"/>
</dbReference>